<dbReference type="Gene3D" id="3.30.70.1290">
    <property type="entry name" value="Transposase IS200-like"/>
    <property type="match status" value="1"/>
</dbReference>
<dbReference type="Pfam" id="PF01797">
    <property type="entry name" value="Y1_Tnp"/>
    <property type="match status" value="1"/>
</dbReference>
<evidence type="ECO:0000313" key="3">
    <source>
        <dbReference type="Proteomes" id="UP000033876"/>
    </source>
</evidence>
<dbReference type="GO" id="GO:0003677">
    <property type="term" value="F:DNA binding"/>
    <property type="evidence" value="ECO:0007669"/>
    <property type="project" value="InterPro"/>
</dbReference>
<evidence type="ECO:0000313" key="2">
    <source>
        <dbReference type="EMBL" id="KKQ35897.1"/>
    </source>
</evidence>
<sequence length="229" mass="27474">MRKTPFINDNFYHIYNRGTDKRNIFSDQFDIERFIESMIEFNTLKPIKSLYLLSFNENKKNKNPEDNLVEIVAYCLNPNHFHLILYQKKEGGISEFMRRLGTGYTQFFNEKNKRNGVLFQGKFKSIHINSDNYLLHLSAYVNLNFKIHKLDQLSNPIAKLVRSSWDEYVGHNKLKDNICWKEFVLNKFKNIKEYKDFALKSTIKIINKRDISKELELESLEFEKRRKLK</sequence>
<dbReference type="SUPFAM" id="SSF143422">
    <property type="entry name" value="Transposase IS200-like"/>
    <property type="match status" value="1"/>
</dbReference>
<gene>
    <name evidence="2" type="ORF">US50_C0003G0017</name>
</gene>
<dbReference type="EMBL" id="LBTF01000003">
    <property type="protein sequence ID" value="KKQ35897.1"/>
    <property type="molecule type" value="Genomic_DNA"/>
</dbReference>
<protein>
    <recommendedName>
        <fullName evidence="1">Transposase IS200-like domain-containing protein</fullName>
    </recommendedName>
</protein>
<dbReference type="PANTHER" id="PTHR34322">
    <property type="entry name" value="TRANSPOSASE, Y1_TNP DOMAIN-CONTAINING"/>
    <property type="match status" value="1"/>
</dbReference>
<dbReference type="GO" id="GO:0006313">
    <property type="term" value="P:DNA transposition"/>
    <property type="evidence" value="ECO:0007669"/>
    <property type="project" value="InterPro"/>
</dbReference>
<comment type="caution">
    <text evidence="2">The sequence shown here is derived from an EMBL/GenBank/DDBJ whole genome shotgun (WGS) entry which is preliminary data.</text>
</comment>
<dbReference type="AlphaFoldDB" id="A0A0G0H128"/>
<reference evidence="2 3" key="1">
    <citation type="journal article" date="2015" name="Nature">
        <title>rRNA introns, odd ribosomes, and small enigmatic genomes across a large radiation of phyla.</title>
        <authorList>
            <person name="Brown C.T."/>
            <person name="Hug L.A."/>
            <person name="Thomas B.C."/>
            <person name="Sharon I."/>
            <person name="Castelle C.J."/>
            <person name="Singh A."/>
            <person name="Wilkins M.J."/>
            <person name="Williams K.H."/>
            <person name="Banfield J.F."/>
        </authorList>
    </citation>
    <scope>NUCLEOTIDE SEQUENCE [LARGE SCALE GENOMIC DNA]</scope>
</reference>
<name>A0A0G0H128_9BACT</name>
<dbReference type="PANTHER" id="PTHR34322:SF2">
    <property type="entry name" value="TRANSPOSASE IS200-LIKE DOMAIN-CONTAINING PROTEIN"/>
    <property type="match status" value="1"/>
</dbReference>
<dbReference type="GO" id="GO:0004803">
    <property type="term" value="F:transposase activity"/>
    <property type="evidence" value="ECO:0007669"/>
    <property type="project" value="InterPro"/>
</dbReference>
<dbReference type="Proteomes" id="UP000033876">
    <property type="component" value="Unassembled WGS sequence"/>
</dbReference>
<dbReference type="InterPro" id="IPR002686">
    <property type="entry name" value="Transposase_17"/>
</dbReference>
<feature type="domain" description="Transposase IS200-like" evidence="1">
    <location>
        <begin position="7"/>
        <end position="144"/>
    </location>
</feature>
<accession>A0A0G0H128</accession>
<dbReference type="InterPro" id="IPR036515">
    <property type="entry name" value="Transposase_17_sf"/>
</dbReference>
<proteinExistence type="predicted"/>
<organism evidence="2 3">
    <name type="scientific">Candidatus Nomurabacteria bacterium GW2011_GWB1_37_5</name>
    <dbReference type="NCBI Taxonomy" id="1618742"/>
    <lineage>
        <taxon>Bacteria</taxon>
        <taxon>Candidatus Nomuraibacteriota</taxon>
    </lineage>
</organism>
<dbReference type="SMART" id="SM01321">
    <property type="entry name" value="Y1_Tnp"/>
    <property type="match status" value="1"/>
</dbReference>
<evidence type="ECO:0000259" key="1">
    <source>
        <dbReference type="SMART" id="SM01321"/>
    </source>
</evidence>